<keyword evidence="1" id="KW-0732">Signal</keyword>
<evidence type="ECO:0000256" key="1">
    <source>
        <dbReference type="SAM" id="SignalP"/>
    </source>
</evidence>
<name>A0ABM9U9F1_9HYPH</name>
<reference evidence="2 3" key="1">
    <citation type="submission" date="2015-08" db="EMBL/GenBank/DDBJ databases">
        <authorList>
            <person name="Varghese N."/>
        </authorList>
    </citation>
    <scope>NUCLEOTIDE SEQUENCE [LARGE SCALE GENOMIC DNA]</scope>
    <source>
        <strain evidence="2 3">DSM 18167</strain>
    </source>
</reference>
<protein>
    <submittedName>
        <fullName evidence="2">Uncharacterized protein</fullName>
    </submittedName>
</protein>
<dbReference type="Proteomes" id="UP000182178">
    <property type="component" value="Unassembled WGS sequence"/>
</dbReference>
<organism evidence="2 3">
    <name type="scientific">Chelatococcus sambhunathii</name>
    <dbReference type="NCBI Taxonomy" id="363953"/>
    <lineage>
        <taxon>Bacteria</taxon>
        <taxon>Pseudomonadati</taxon>
        <taxon>Pseudomonadota</taxon>
        <taxon>Alphaproteobacteria</taxon>
        <taxon>Hyphomicrobiales</taxon>
        <taxon>Chelatococcaceae</taxon>
        <taxon>Chelatococcus</taxon>
    </lineage>
</organism>
<dbReference type="RefSeq" id="WP_055460975.1">
    <property type="nucleotide sequence ID" value="NZ_CYHC01000016.1"/>
</dbReference>
<evidence type="ECO:0000313" key="2">
    <source>
        <dbReference type="EMBL" id="CUA90913.1"/>
    </source>
</evidence>
<accession>A0ABM9U9F1</accession>
<keyword evidence="3" id="KW-1185">Reference proteome</keyword>
<gene>
    <name evidence="2" type="ORF">Ga0061061_11649</name>
</gene>
<feature type="chain" id="PRO_5045587451" evidence="1">
    <location>
        <begin position="24"/>
        <end position="264"/>
    </location>
</feature>
<dbReference type="EMBL" id="CYHC01000016">
    <property type="protein sequence ID" value="CUA90913.1"/>
    <property type="molecule type" value="Genomic_DNA"/>
</dbReference>
<comment type="caution">
    <text evidence="2">The sequence shown here is derived from an EMBL/GenBank/DDBJ whole genome shotgun (WGS) entry which is preliminary data.</text>
</comment>
<proteinExistence type="predicted"/>
<feature type="signal peptide" evidence="1">
    <location>
        <begin position="1"/>
        <end position="23"/>
    </location>
</feature>
<sequence>MSLIRTALRIAAFEALLPHAAFTAGSGYPTIAGPCVYDTSFKPIDDLADDASTPVITIYTALDNSDPAQKAGGVPFLRLISIDIEMAVMSFAKRRDEHGNETGGFEASYPATDAETEATLDLLEAQVRFALFFGPTGKLFRDAGGSRVRDIQSDVDRTSEERRLQAIRVMRITVATDDDCPTMVPPTPPTGLDRLPARIRRLYDGLPEGSYGRDVLGGIAEAAPVGPVRVSLQTVSVTLDVADPSGEIGQASITADIDIDQPAP</sequence>
<evidence type="ECO:0000313" key="3">
    <source>
        <dbReference type="Proteomes" id="UP000182178"/>
    </source>
</evidence>